<feature type="transmembrane region" description="Helical" evidence="1">
    <location>
        <begin position="28"/>
        <end position="51"/>
    </location>
</feature>
<keyword evidence="1" id="KW-0472">Membrane</keyword>
<reference evidence="2 3" key="1">
    <citation type="submission" date="2019-07" db="EMBL/GenBank/DDBJ databases">
        <title>Whole genome shotgun sequence of Pseudoalteromonas atlantica NBRC 103033.</title>
        <authorList>
            <person name="Hosoyama A."/>
            <person name="Uohara A."/>
            <person name="Ohji S."/>
            <person name="Ichikawa N."/>
        </authorList>
    </citation>
    <scope>NUCLEOTIDE SEQUENCE [LARGE SCALE GENOMIC DNA]</scope>
    <source>
        <strain evidence="2 3">NBRC 103033</strain>
    </source>
</reference>
<name>A0ABQ0UDX6_PSEAF</name>
<protein>
    <submittedName>
        <fullName evidence="2">Uncharacterized protein</fullName>
    </submittedName>
</protein>
<evidence type="ECO:0000313" key="3">
    <source>
        <dbReference type="Proteomes" id="UP000321189"/>
    </source>
</evidence>
<evidence type="ECO:0000313" key="2">
    <source>
        <dbReference type="EMBL" id="GEK76668.1"/>
    </source>
</evidence>
<sequence>MVAEVVMNTLTLNNVNNQVELGAFFKSLLFTANTVLGLSAICMVVSILISYPYAEHFSMQVQISAHISTIVVAAILKVSYVLRCVAQHGLGQEVR</sequence>
<evidence type="ECO:0000256" key="1">
    <source>
        <dbReference type="SAM" id="Phobius"/>
    </source>
</evidence>
<organism evidence="2 3">
    <name type="scientific">Pseudoalteromonas atlantica</name>
    <name type="common">Alteromonas atlantica</name>
    <dbReference type="NCBI Taxonomy" id="288"/>
    <lineage>
        <taxon>Bacteria</taxon>
        <taxon>Pseudomonadati</taxon>
        <taxon>Pseudomonadota</taxon>
        <taxon>Gammaproteobacteria</taxon>
        <taxon>Alteromonadales</taxon>
        <taxon>Pseudoalteromonadaceae</taxon>
        <taxon>Pseudoalteromonas</taxon>
    </lineage>
</organism>
<feature type="transmembrane region" description="Helical" evidence="1">
    <location>
        <begin position="63"/>
        <end position="82"/>
    </location>
</feature>
<accession>A0ABQ0UDX6</accession>
<proteinExistence type="predicted"/>
<gene>
    <name evidence="2" type="ORF">PAT01_19720</name>
</gene>
<keyword evidence="1" id="KW-1133">Transmembrane helix</keyword>
<comment type="caution">
    <text evidence="2">The sequence shown here is derived from an EMBL/GenBank/DDBJ whole genome shotgun (WGS) entry which is preliminary data.</text>
</comment>
<dbReference type="Proteomes" id="UP000321189">
    <property type="component" value="Unassembled WGS sequence"/>
</dbReference>
<keyword evidence="3" id="KW-1185">Reference proteome</keyword>
<keyword evidence="1" id="KW-0812">Transmembrane</keyword>
<dbReference type="EMBL" id="BJUT01000019">
    <property type="protein sequence ID" value="GEK76668.1"/>
    <property type="molecule type" value="Genomic_DNA"/>
</dbReference>